<dbReference type="SUPFAM" id="SSF55469">
    <property type="entry name" value="FMN-dependent nitroreductase-like"/>
    <property type="match status" value="1"/>
</dbReference>
<protein>
    <submittedName>
        <fullName evidence="7">Nitroreductase family protein</fullName>
    </submittedName>
</protein>
<dbReference type="InterPro" id="IPR017900">
    <property type="entry name" value="4Fe4S_Fe_S_CS"/>
</dbReference>
<dbReference type="InterPro" id="IPR017896">
    <property type="entry name" value="4Fe4S_Fe-S-bd"/>
</dbReference>
<evidence type="ECO:0000313" key="7">
    <source>
        <dbReference type="EMBL" id="QQG66612.1"/>
    </source>
</evidence>
<comment type="similarity">
    <text evidence="1">Belongs to the nitroreductase family.</text>
</comment>
<feature type="domain" description="4Fe-4S ferredoxin-type" evidence="6">
    <location>
        <begin position="2"/>
        <end position="31"/>
    </location>
</feature>
<evidence type="ECO:0000256" key="2">
    <source>
        <dbReference type="ARBA" id="ARBA00022723"/>
    </source>
</evidence>
<keyword evidence="2" id="KW-0479">Metal-binding</keyword>
<keyword evidence="8" id="KW-1185">Reference proteome</keyword>
<dbReference type="KEGG" id="dog:HP555_12405"/>
<dbReference type="PANTHER" id="PTHR43673:SF10">
    <property type="entry name" value="NADH DEHYDROGENASE_NAD(P)H NITROREDUCTASE XCC3605-RELATED"/>
    <property type="match status" value="1"/>
</dbReference>
<name>A0A7T5VEW2_9BACT</name>
<dbReference type="PANTHER" id="PTHR43673">
    <property type="entry name" value="NAD(P)H NITROREDUCTASE YDGI-RELATED"/>
    <property type="match status" value="1"/>
</dbReference>
<evidence type="ECO:0000313" key="8">
    <source>
        <dbReference type="Proteomes" id="UP000596092"/>
    </source>
</evidence>
<dbReference type="GO" id="GO:0016491">
    <property type="term" value="F:oxidoreductase activity"/>
    <property type="evidence" value="ECO:0007669"/>
    <property type="project" value="UniProtKB-KW"/>
</dbReference>
<dbReference type="GO" id="GO:0051536">
    <property type="term" value="F:iron-sulfur cluster binding"/>
    <property type="evidence" value="ECO:0007669"/>
    <property type="project" value="UniProtKB-KW"/>
</dbReference>
<dbReference type="Gene3D" id="3.30.70.20">
    <property type="match status" value="1"/>
</dbReference>
<keyword evidence="3" id="KW-0560">Oxidoreductase</keyword>
<dbReference type="InterPro" id="IPR029479">
    <property type="entry name" value="Nitroreductase"/>
</dbReference>
<reference evidence="7 8" key="1">
    <citation type="submission" date="2020-05" db="EMBL/GenBank/DDBJ databases">
        <title>Complete genome of Desulfobulbus oligotrophicus.</title>
        <authorList>
            <person name="Podar M."/>
        </authorList>
    </citation>
    <scope>NUCLEOTIDE SEQUENCE [LARGE SCALE GENOMIC DNA]</scope>
    <source>
        <strain evidence="7 8">Prop6</strain>
    </source>
</reference>
<gene>
    <name evidence="7" type="ORF">HP555_12405</name>
</gene>
<dbReference type="SUPFAM" id="SSF54862">
    <property type="entry name" value="4Fe-4S ferredoxins"/>
    <property type="match status" value="1"/>
</dbReference>
<dbReference type="Pfam" id="PF13187">
    <property type="entry name" value="Fer4_9"/>
    <property type="match status" value="1"/>
</dbReference>
<evidence type="ECO:0000256" key="3">
    <source>
        <dbReference type="ARBA" id="ARBA00023002"/>
    </source>
</evidence>
<sequence>MQLFTINPATCNRDGICAKVCPLGIIAWSEGTMPVPTEDASRLCIRCGHCVAVCPTGSFDHRNMPMTACSPARPDLPMDVVQCEYFLRARRSIRVYRDTAVEKEKLAQLIDIARYAPSGLNAQEARWLVIGDRTELRRLSATVIDWMQWLQANQPETAQRYNAVGLIQRWQAGQDVILRGAPALIVTYAKEGSRSAPATCTLALSYLELAAGTLGLGCCWAGYLNAAAAAFPPLVTALQLPEGFQCYGAMMIGYPRFMYKRLPTRKTPAVEWRL</sequence>
<dbReference type="CDD" id="cd02143">
    <property type="entry name" value="nitroreductase_FeS-like"/>
    <property type="match status" value="1"/>
</dbReference>
<dbReference type="Proteomes" id="UP000596092">
    <property type="component" value="Chromosome"/>
</dbReference>
<dbReference type="Pfam" id="PF00881">
    <property type="entry name" value="Nitroreductase"/>
    <property type="match status" value="1"/>
</dbReference>
<proteinExistence type="inferred from homology"/>
<dbReference type="RefSeq" id="WP_199262894.1">
    <property type="nucleotide sequence ID" value="NZ_CP054140.1"/>
</dbReference>
<evidence type="ECO:0000259" key="6">
    <source>
        <dbReference type="PROSITE" id="PS51379"/>
    </source>
</evidence>
<dbReference type="EMBL" id="CP054140">
    <property type="protein sequence ID" value="QQG66612.1"/>
    <property type="molecule type" value="Genomic_DNA"/>
</dbReference>
<feature type="domain" description="4Fe-4S ferredoxin-type" evidence="6">
    <location>
        <begin position="34"/>
        <end position="64"/>
    </location>
</feature>
<keyword evidence="5" id="KW-0411">Iron-sulfur</keyword>
<dbReference type="AlphaFoldDB" id="A0A7T5VEW2"/>
<evidence type="ECO:0000256" key="1">
    <source>
        <dbReference type="ARBA" id="ARBA00007118"/>
    </source>
</evidence>
<dbReference type="PROSITE" id="PS00198">
    <property type="entry name" value="4FE4S_FER_1"/>
    <property type="match status" value="1"/>
</dbReference>
<keyword evidence="4" id="KW-0408">Iron</keyword>
<organism evidence="7 8">
    <name type="scientific">Desulfobulbus oligotrophicus</name>
    <dbReference type="NCBI Taxonomy" id="1909699"/>
    <lineage>
        <taxon>Bacteria</taxon>
        <taxon>Pseudomonadati</taxon>
        <taxon>Thermodesulfobacteriota</taxon>
        <taxon>Desulfobulbia</taxon>
        <taxon>Desulfobulbales</taxon>
        <taxon>Desulfobulbaceae</taxon>
        <taxon>Desulfobulbus</taxon>
    </lineage>
</organism>
<dbReference type="Gene3D" id="3.40.109.10">
    <property type="entry name" value="NADH Oxidase"/>
    <property type="match status" value="1"/>
</dbReference>
<dbReference type="InterPro" id="IPR000415">
    <property type="entry name" value="Nitroreductase-like"/>
</dbReference>
<evidence type="ECO:0000256" key="5">
    <source>
        <dbReference type="ARBA" id="ARBA00023014"/>
    </source>
</evidence>
<accession>A0A7T5VEW2</accession>
<dbReference type="GO" id="GO:0046872">
    <property type="term" value="F:metal ion binding"/>
    <property type="evidence" value="ECO:0007669"/>
    <property type="project" value="UniProtKB-KW"/>
</dbReference>
<evidence type="ECO:0000256" key="4">
    <source>
        <dbReference type="ARBA" id="ARBA00023004"/>
    </source>
</evidence>
<dbReference type="PROSITE" id="PS51379">
    <property type="entry name" value="4FE4S_FER_2"/>
    <property type="match status" value="2"/>
</dbReference>